<dbReference type="GeneID" id="29773737"/>
<dbReference type="VEuPathDB" id="PlasmoDB:PGSY75_0004400"/>
<keyword evidence="1" id="KW-0812">Transmembrane</keyword>
<name>A0A151L3V4_9APIC</name>
<feature type="non-terminal residue" evidence="2">
    <location>
        <position position="1"/>
    </location>
</feature>
<dbReference type="RefSeq" id="XP_018639038.1">
    <property type="nucleotide sequence ID" value="XM_018783179.1"/>
</dbReference>
<organism evidence="2 3">
    <name type="scientific">Plasmodium gaboni</name>
    <dbReference type="NCBI Taxonomy" id="647221"/>
    <lineage>
        <taxon>Eukaryota</taxon>
        <taxon>Sar</taxon>
        <taxon>Alveolata</taxon>
        <taxon>Apicomplexa</taxon>
        <taxon>Aconoidasida</taxon>
        <taxon>Haemosporida</taxon>
        <taxon>Plasmodiidae</taxon>
        <taxon>Plasmodium</taxon>
        <taxon>Plasmodium (Laverania)</taxon>
    </lineage>
</organism>
<dbReference type="VEuPathDB" id="PlasmoDB:PGABG01_0524300"/>
<gene>
    <name evidence="2" type="ORF">PGSY75_0004400</name>
</gene>
<proteinExistence type="predicted"/>
<accession>A0A151L3V4</accession>
<reference evidence="2 3" key="1">
    <citation type="journal article" date="2016" name="Nat. Commun.">
        <title>Genomes of cryptic chimpanzee Plasmodium species reveal key evolutionary events leading to human malaria.</title>
        <authorList>
            <person name="Sundararaman S.A."/>
            <person name="Plenderleith L.J."/>
            <person name="Liu W."/>
            <person name="Loy D.E."/>
            <person name="Learn G.H."/>
            <person name="Li Y."/>
            <person name="Shaw K.S."/>
            <person name="Ayouba A."/>
            <person name="Peeters M."/>
            <person name="Speede S."/>
            <person name="Shaw G.M."/>
            <person name="Bushman F.D."/>
            <person name="Brisson D."/>
            <person name="Rayner J.C."/>
            <person name="Sharp P.M."/>
            <person name="Hahn B.H."/>
        </authorList>
    </citation>
    <scope>NUCLEOTIDE SEQUENCE [LARGE SCALE GENOMIC DNA]</scope>
    <source>
        <strain evidence="2 3">SY75</strain>
    </source>
</reference>
<dbReference type="Proteomes" id="UP000076004">
    <property type="component" value="Unassembled WGS sequence"/>
</dbReference>
<evidence type="ECO:0000313" key="2">
    <source>
        <dbReference type="EMBL" id="KYN93636.1"/>
    </source>
</evidence>
<feature type="transmembrane region" description="Helical" evidence="1">
    <location>
        <begin position="29"/>
        <end position="51"/>
    </location>
</feature>
<comment type="caution">
    <text evidence="2">The sequence shown here is derived from an EMBL/GenBank/DDBJ whole genome shotgun (WGS) entry which is preliminary data.</text>
</comment>
<dbReference type="EMBL" id="LVLB01000066">
    <property type="protein sequence ID" value="KYN93636.1"/>
    <property type="molecule type" value="Genomic_DNA"/>
</dbReference>
<keyword evidence="1" id="KW-1133">Transmembrane helix</keyword>
<protein>
    <submittedName>
        <fullName evidence="2">Uncharacterized protein</fullName>
    </submittedName>
</protein>
<evidence type="ECO:0000256" key="1">
    <source>
        <dbReference type="SAM" id="Phobius"/>
    </source>
</evidence>
<feature type="non-terminal residue" evidence="2">
    <location>
        <position position="110"/>
    </location>
</feature>
<sequence length="110" mass="12692">ISSQLSYLRINLQNYAKMNEQEKDKFKRLYVLAALGLIAKLKLILFFSTYVNSRDDTSNSKSFPIINENTYPSQLSHNMENNYDMTISLNMSNNNNINSNNNNITCNNNN</sequence>
<keyword evidence="1" id="KW-0472">Membrane</keyword>
<dbReference type="KEGG" id="pgab:PGSY75_0004400"/>
<evidence type="ECO:0000313" key="3">
    <source>
        <dbReference type="Proteomes" id="UP000076004"/>
    </source>
</evidence>
<dbReference type="AlphaFoldDB" id="A0A151L3V4"/>